<accession>A0A0N4VYB0</accession>
<dbReference type="WBParaSite" id="HPLM_0000228101-mRNA-1">
    <property type="protein sequence ID" value="HPLM_0000228101-mRNA-1"/>
    <property type="gene ID" value="HPLM_0000228101"/>
</dbReference>
<dbReference type="Proteomes" id="UP000268014">
    <property type="component" value="Unassembled WGS sequence"/>
</dbReference>
<proteinExistence type="predicted"/>
<evidence type="ECO:0000313" key="2">
    <source>
        <dbReference type="Proteomes" id="UP000268014"/>
    </source>
</evidence>
<dbReference type="AlphaFoldDB" id="A0A0N4VYB0"/>
<name>A0A0N4VYB0_HAEPC</name>
<reference evidence="1 2" key="2">
    <citation type="submission" date="2018-11" db="EMBL/GenBank/DDBJ databases">
        <authorList>
            <consortium name="Pathogen Informatics"/>
        </authorList>
    </citation>
    <scope>NUCLEOTIDE SEQUENCE [LARGE SCALE GENOMIC DNA]</scope>
    <source>
        <strain evidence="1 2">MHpl1</strain>
    </source>
</reference>
<keyword evidence="2" id="KW-1185">Reference proteome</keyword>
<sequence>MWLGIAFVRSTIFSQLLNTVHFHAHQSLQNLLNLKESVPTTSAR</sequence>
<organism evidence="3">
    <name type="scientific">Haemonchus placei</name>
    <name type="common">Barber's pole worm</name>
    <dbReference type="NCBI Taxonomy" id="6290"/>
    <lineage>
        <taxon>Eukaryota</taxon>
        <taxon>Metazoa</taxon>
        <taxon>Ecdysozoa</taxon>
        <taxon>Nematoda</taxon>
        <taxon>Chromadorea</taxon>
        <taxon>Rhabditida</taxon>
        <taxon>Rhabditina</taxon>
        <taxon>Rhabditomorpha</taxon>
        <taxon>Strongyloidea</taxon>
        <taxon>Trichostrongylidae</taxon>
        <taxon>Haemonchus</taxon>
    </lineage>
</organism>
<evidence type="ECO:0000313" key="1">
    <source>
        <dbReference type="EMBL" id="VDO13886.1"/>
    </source>
</evidence>
<evidence type="ECO:0000313" key="3">
    <source>
        <dbReference type="WBParaSite" id="HPLM_0000228101-mRNA-1"/>
    </source>
</evidence>
<dbReference type="EMBL" id="UZAF01004379">
    <property type="protein sequence ID" value="VDO13886.1"/>
    <property type="molecule type" value="Genomic_DNA"/>
</dbReference>
<reference evidence="3" key="1">
    <citation type="submission" date="2017-02" db="UniProtKB">
        <authorList>
            <consortium name="WormBaseParasite"/>
        </authorList>
    </citation>
    <scope>IDENTIFICATION</scope>
</reference>
<protein>
    <submittedName>
        <fullName evidence="1 3">Uncharacterized protein</fullName>
    </submittedName>
</protein>
<gene>
    <name evidence="1" type="ORF">HPLM_LOCUS2277</name>
</gene>